<proteinExistence type="inferred from homology"/>
<evidence type="ECO:0000256" key="1">
    <source>
        <dbReference type="HAMAP-Rule" id="MF_00797"/>
    </source>
</evidence>
<dbReference type="InterPro" id="IPR018753">
    <property type="entry name" value="GapR-like"/>
</dbReference>
<comment type="similarity">
    <text evidence="1">Belongs to the UPF0335 family.</text>
</comment>
<dbReference type="RefSeq" id="WP_176531500.1">
    <property type="nucleotide sequence ID" value="NZ_CP088022.1"/>
</dbReference>
<dbReference type="Pfam" id="PF10073">
    <property type="entry name" value="GapR_DNA-bd"/>
    <property type="match status" value="1"/>
</dbReference>
<accession>A0A973WMV1</accession>
<dbReference type="NCBIfam" id="NF010247">
    <property type="entry name" value="PRK13694.1"/>
    <property type="match status" value="1"/>
</dbReference>
<evidence type="ECO:0000313" key="3">
    <source>
        <dbReference type="EMBL" id="NVL07899.1"/>
    </source>
</evidence>
<comment type="caution">
    <text evidence="3">The sequence shown here is derived from an EMBL/GenBank/DDBJ whole genome shotgun (WGS) entry which is preliminary data.</text>
</comment>
<dbReference type="AlphaFoldDB" id="A0A973WMV1"/>
<gene>
    <name evidence="3" type="ORF">HU230_19545</name>
</gene>
<sequence length="88" mass="9975">MTKKPAAETRATTIAKDQLKSIIERVERLIEEKKTIADDISDVYAEAKGNGFDVKALRAIIKMRQQDPIKREAHETILDTYMQALGML</sequence>
<feature type="domain" description="GapR-like DNA-binding" evidence="2">
    <location>
        <begin position="15"/>
        <end position="86"/>
    </location>
</feature>
<dbReference type="InterPro" id="IPR046367">
    <property type="entry name" value="GapR-like_DNA-bd"/>
</dbReference>
<reference evidence="3" key="1">
    <citation type="submission" date="2020-06" db="EMBL/GenBank/DDBJ databases">
        <title>Whole Genome Sequence of Bradyrhizobium sp. Strain 66S1MB.</title>
        <authorList>
            <person name="Bromfield E."/>
            <person name="Cloutier S."/>
        </authorList>
    </citation>
    <scope>NUCLEOTIDE SEQUENCE</scope>
    <source>
        <strain evidence="3">66S1MB</strain>
    </source>
</reference>
<protein>
    <recommendedName>
        <fullName evidence="1">UPF0335 protein HU230_19545</fullName>
    </recommendedName>
</protein>
<dbReference type="GO" id="GO:0003677">
    <property type="term" value="F:DNA binding"/>
    <property type="evidence" value="ECO:0007669"/>
    <property type="project" value="InterPro"/>
</dbReference>
<name>A0A973WMV1_9BRAD</name>
<evidence type="ECO:0000259" key="2">
    <source>
        <dbReference type="Pfam" id="PF10073"/>
    </source>
</evidence>
<dbReference type="HAMAP" id="MF_00797">
    <property type="entry name" value="UPF0335"/>
    <property type="match status" value="1"/>
</dbReference>
<dbReference type="EMBL" id="JABWSX010000001">
    <property type="protein sequence ID" value="NVL07899.1"/>
    <property type="molecule type" value="Genomic_DNA"/>
</dbReference>
<organism evidence="3">
    <name type="scientific">Bradyrhizobium quebecense</name>
    <dbReference type="NCBI Taxonomy" id="2748629"/>
    <lineage>
        <taxon>Bacteria</taxon>
        <taxon>Pseudomonadati</taxon>
        <taxon>Pseudomonadota</taxon>
        <taxon>Alphaproteobacteria</taxon>
        <taxon>Hyphomicrobiales</taxon>
        <taxon>Nitrobacteraceae</taxon>
        <taxon>Bradyrhizobium</taxon>
    </lineage>
</organism>